<dbReference type="KEGG" id="rhp:LPB142_11545"/>
<keyword evidence="4" id="KW-1185">Reference proteome</keyword>
<dbReference type="AlphaFoldDB" id="A0A1D9MDD5"/>
<organism evidence="3 4">
    <name type="scientific">Rhodobacter xanthinilyticus</name>
    <dbReference type="NCBI Taxonomy" id="1850250"/>
    <lineage>
        <taxon>Bacteria</taxon>
        <taxon>Pseudomonadati</taxon>
        <taxon>Pseudomonadota</taxon>
        <taxon>Alphaproteobacteria</taxon>
        <taxon>Rhodobacterales</taxon>
        <taxon>Rhodobacter group</taxon>
        <taxon>Rhodobacter</taxon>
    </lineage>
</organism>
<feature type="signal peptide" evidence="2">
    <location>
        <begin position="1"/>
        <end position="21"/>
    </location>
</feature>
<gene>
    <name evidence="3" type="ORF">LPB142_11545</name>
</gene>
<feature type="compositionally biased region" description="Pro residues" evidence="1">
    <location>
        <begin position="261"/>
        <end position="283"/>
    </location>
</feature>
<dbReference type="Proteomes" id="UP000176562">
    <property type="component" value="Chromosome"/>
</dbReference>
<evidence type="ECO:0000256" key="1">
    <source>
        <dbReference type="SAM" id="MobiDB-lite"/>
    </source>
</evidence>
<dbReference type="EMBL" id="CP017781">
    <property type="protein sequence ID" value="AOZ69877.1"/>
    <property type="molecule type" value="Genomic_DNA"/>
</dbReference>
<sequence>MRLTLLPLLGLGLLAALPARAELVRCTTSLRGEAVGFAYDPQNEALRGSRSLREKVLGGKKGVDCPGLVTLRALTPELDDAGRAPFCLQWDEKAGTYLGYATGARDPWGHCRAPSRSFCERVNGSAAAAGRIMGNASGIAREAEAQVSANPVGAVVIEGQGARLGAKLRDMGASAVLGLSPAGLAAVAVTAVAVGGAVYVCSDQGAEGAALAAAPEALPPEGSVIGEAGAGPVLRAEDMATDLPATSGDGMVPMLTIAPPDLSPAGPPAPPAAVPPAAPPAQP</sequence>
<dbReference type="RefSeq" id="WP_071166461.1">
    <property type="nucleotide sequence ID" value="NZ_CP017781.1"/>
</dbReference>
<feature type="chain" id="PRO_5009443535" evidence="2">
    <location>
        <begin position="22"/>
        <end position="283"/>
    </location>
</feature>
<feature type="region of interest" description="Disordered" evidence="1">
    <location>
        <begin position="256"/>
        <end position="283"/>
    </location>
</feature>
<name>A0A1D9MDD5_9RHOB</name>
<evidence type="ECO:0000313" key="4">
    <source>
        <dbReference type="Proteomes" id="UP000176562"/>
    </source>
</evidence>
<keyword evidence="2" id="KW-0732">Signal</keyword>
<accession>A0A1D9MDD5</accession>
<protein>
    <submittedName>
        <fullName evidence="3">Uncharacterized protein</fullName>
    </submittedName>
</protein>
<reference evidence="3 4" key="1">
    <citation type="submission" date="2016-10" db="EMBL/GenBank/DDBJ databases">
        <title>Rhodobacter sp. LPB0142, isolated from sea water.</title>
        <authorList>
            <person name="Kim E."/>
            <person name="Yi H."/>
        </authorList>
    </citation>
    <scope>NUCLEOTIDE SEQUENCE [LARGE SCALE GENOMIC DNA]</scope>
    <source>
        <strain evidence="3 4">LPB0142</strain>
    </source>
</reference>
<proteinExistence type="predicted"/>
<evidence type="ECO:0000256" key="2">
    <source>
        <dbReference type="SAM" id="SignalP"/>
    </source>
</evidence>
<evidence type="ECO:0000313" key="3">
    <source>
        <dbReference type="EMBL" id="AOZ69877.1"/>
    </source>
</evidence>